<keyword evidence="6 9" id="KW-0769">Symport</keyword>
<evidence type="ECO:0000256" key="9">
    <source>
        <dbReference type="RuleBase" id="RU363064"/>
    </source>
</evidence>
<dbReference type="NCBIfam" id="TIGR00835">
    <property type="entry name" value="agcS"/>
    <property type="match status" value="1"/>
</dbReference>
<feature type="transmembrane region" description="Helical" evidence="9">
    <location>
        <begin position="141"/>
        <end position="163"/>
    </location>
</feature>
<evidence type="ECO:0000256" key="4">
    <source>
        <dbReference type="ARBA" id="ARBA00022475"/>
    </source>
</evidence>
<dbReference type="Pfam" id="PF01235">
    <property type="entry name" value="Na_Ala_symp"/>
    <property type="match status" value="1"/>
</dbReference>
<keyword evidence="7 9" id="KW-1133">Transmembrane helix</keyword>
<feature type="transmembrane region" description="Helical" evidence="9">
    <location>
        <begin position="214"/>
        <end position="235"/>
    </location>
</feature>
<protein>
    <submittedName>
        <fullName evidence="10">Alanine:cation symporter family protein</fullName>
    </submittedName>
</protein>
<feature type="transmembrane region" description="Helical" evidence="9">
    <location>
        <begin position="183"/>
        <end position="202"/>
    </location>
</feature>
<dbReference type="GO" id="GO:0005886">
    <property type="term" value="C:plasma membrane"/>
    <property type="evidence" value="ECO:0007669"/>
    <property type="project" value="UniProtKB-SubCell"/>
</dbReference>
<sequence>MEQLQNFVGEFNDFYWQFVLVLLIGAGLYFCWTTLVVQLRFIPDMFRSIVERTPSEKGEKNISAFKAFTVSAASRVGTGNVAGVAIAIAMGGPGAVFWMWMLAVVGGATSFVESTLAQVYKVRDKDSFRGGPAYYITRALGWRWLAVIFAVLITLTYGFVFNAVQSNSIADSMTTSFEASNPVLVKIIVGAVLALVTAAVIFGGIQRIGAVTQVIVPVMAVAYIIVGIIVVVIHIGQVPGMVANIWAEAFGFRSVTGAAIGTVIMNGVRRGLFSNEAGMGSVPNAAATATVSHPAKQGLIQTLGVYFDTIVVCSVTAFIILLSKPDYDDTRGGMELTQNALADSVGTWGIHFLTVIIIFLAFSSVIGNYYYGETNIEFLTGSKTVLNGFRALVVLCVFGGALGSVPLVWSLADTFSGLMATANLIAIIPLGGVAVALLRHFSEQRAKGLNPVFHRDDLPRLRGWENMECWDGTDAVLERDERYDEVSRRVK</sequence>
<keyword evidence="8 9" id="KW-0472">Membrane</keyword>
<dbReference type="AlphaFoldDB" id="A0A934MAN3"/>
<feature type="transmembrane region" description="Helical" evidence="9">
    <location>
        <begin position="392"/>
        <end position="412"/>
    </location>
</feature>
<evidence type="ECO:0000313" key="11">
    <source>
        <dbReference type="Proteomes" id="UP000645966"/>
    </source>
</evidence>
<keyword evidence="5 9" id="KW-0812">Transmembrane</keyword>
<evidence type="ECO:0000256" key="6">
    <source>
        <dbReference type="ARBA" id="ARBA00022847"/>
    </source>
</evidence>
<organism evidence="10 11">
    <name type="scientific">Corynebacterium meridianum</name>
    <dbReference type="NCBI Taxonomy" id="2765363"/>
    <lineage>
        <taxon>Bacteria</taxon>
        <taxon>Bacillati</taxon>
        <taxon>Actinomycetota</taxon>
        <taxon>Actinomycetes</taxon>
        <taxon>Mycobacteriales</taxon>
        <taxon>Corynebacteriaceae</taxon>
        <taxon>Corynebacterium</taxon>
    </lineage>
</organism>
<feature type="transmembrane region" description="Helical" evidence="9">
    <location>
        <begin position="303"/>
        <end position="322"/>
    </location>
</feature>
<dbReference type="PROSITE" id="PS00873">
    <property type="entry name" value="NA_ALANINE_SYMP"/>
    <property type="match status" value="1"/>
</dbReference>
<evidence type="ECO:0000256" key="7">
    <source>
        <dbReference type="ARBA" id="ARBA00022989"/>
    </source>
</evidence>
<comment type="subcellular location">
    <subcellularLocation>
        <location evidence="1 9">Cell membrane</location>
        <topology evidence="1 9">Multi-pass membrane protein</topology>
    </subcellularLocation>
</comment>
<dbReference type="PANTHER" id="PTHR30330:SF1">
    <property type="entry name" value="AMINO-ACID CARRIER PROTEIN ALST"/>
    <property type="match status" value="1"/>
</dbReference>
<dbReference type="PRINTS" id="PR00175">
    <property type="entry name" value="NAALASMPORT"/>
</dbReference>
<evidence type="ECO:0000256" key="8">
    <source>
        <dbReference type="ARBA" id="ARBA00023136"/>
    </source>
</evidence>
<dbReference type="InterPro" id="IPR001463">
    <property type="entry name" value="Na/Ala_symport"/>
</dbReference>
<accession>A0A934MAN3</accession>
<dbReference type="Proteomes" id="UP000645966">
    <property type="component" value="Unassembled WGS sequence"/>
</dbReference>
<evidence type="ECO:0000256" key="2">
    <source>
        <dbReference type="ARBA" id="ARBA00009261"/>
    </source>
</evidence>
<proteinExistence type="inferred from homology"/>
<dbReference type="GO" id="GO:0005283">
    <property type="term" value="F:amino acid:sodium symporter activity"/>
    <property type="evidence" value="ECO:0007669"/>
    <property type="project" value="InterPro"/>
</dbReference>
<gene>
    <name evidence="10" type="ORF">JDV75_05495</name>
</gene>
<dbReference type="EMBL" id="JAEIOS010000011">
    <property type="protein sequence ID" value="MBI8989213.1"/>
    <property type="molecule type" value="Genomic_DNA"/>
</dbReference>
<evidence type="ECO:0000256" key="3">
    <source>
        <dbReference type="ARBA" id="ARBA00022448"/>
    </source>
</evidence>
<keyword evidence="3 9" id="KW-0813">Transport</keyword>
<feature type="transmembrane region" description="Helical" evidence="9">
    <location>
        <begin position="14"/>
        <end position="37"/>
    </location>
</feature>
<dbReference type="RefSeq" id="WP_198738214.1">
    <property type="nucleotide sequence ID" value="NZ_JAEIOS010000011.1"/>
</dbReference>
<evidence type="ECO:0000256" key="5">
    <source>
        <dbReference type="ARBA" id="ARBA00022692"/>
    </source>
</evidence>
<evidence type="ECO:0000256" key="1">
    <source>
        <dbReference type="ARBA" id="ARBA00004651"/>
    </source>
</evidence>
<dbReference type="FunFam" id="1.20.1740.10:FF:000004">
    <property type="entry name" value="Sodium:alanine symporter family protein"/>
    <property type="match status" value="1"/>
</dbReference>
<feature type="transmembrane region" description="Helical" evidence="9">
    <location>
        <begin position="67"/>
        <end position="91"/>
    </location>
</feature>
<feature type="transmembrane region" description="Helical" evidence="9">
    <location>
        <begin position="348"/>
        <end position="371"/>
    </location>
</feature>
<comment type="caution">
    <text evidence="10">The sequence shown here is derived from an EMBL/GenBank/DDBJ whole genome shotgun (WGS) entry which is preliminary data.</text>
</comment>
<feature type="transmembrane region" description="Helical" evidence="9">
    <location>
        <begin position="418"/>
        <end position="438"/>
    </location>
</feature>
<dbReference type="Gene3D" id="1.20.1740.10">
    <property type="entry name" value="Amino acid/polyamine transporter I"/>
    <property type="match status" value="1"/>
</dbReference>
<keyword evidence="11" id="KW-1185">Reference proteome</keyword>
<comment type="similarity">
    <text evidence="2 9">Belongs to the alanine or glycine:cation symporter (AGCS) (TC 2.A.25) family.</text>
</comment>
<keyword evidence="4 9" id="KW-1003">Cell membrane</keyword>
<evidence type="ECO:0000313" key="10">
    <source>
        <dbReference type="EMBL" id="MBI8989213.1"/>
    </source>
</evidence>
<reference evidence="10" key="1">
    <citation type="submission" date="2020-12" db="EMBL/GenBank/DDBJ databases">
        <title>Genome public.</title>
        <authorList>
            <person name="Sun Q."/>
        </authorList>
    </citation>
    <scope>NUCLEOTIDE SEQUENCE</scope>
    <source>
        <strain evidence="10">CCM 8863</strain>
    </source>
</reference>
<dbReference type="PANTHER" id="PTHR30330">
    <property type="entry name" value="AGSS FAMILY TRANSPORTER, SODIUM-ALANINE"/>
    <property type="match status" value="1"/>
</dbReference>
<name>A0A934MAN3_9CORY</name>